<name>A0A511QDP6_9VIBR</name>
<dbReference type="NCBIfam" id="TIGR02100">
    <property type="entry name" value="glgX_debranch"/>
    <property type="match status" value="1"/>
</dbReference>
<dbReference type="Pfam" id="PF02922">
    <property type="entry name" value="CBM_48"/>
    <property type="match status" value="1"/>
</dbReference>
<evidence type="ECO:0000256" key="2">
    <source>
        <dbReference type="ARBA" id="ARBA00022801"/>
    </source>
</evidence>
<dbReference type="CDD" id="cd02856">
    <property type="entry name" value="E_set_GDE_Isoamylase_N"/>
    <property type="match status" value="1"/>
</dbReference>
<reference evidence="5 6" key="1">
    <citation type="submission" date="2019-07" db="EMBL/GenBank/DDBJ databases">
        <title>Whole genome shotgun sequence of Vibrio sagamiensis NBRC 104589.</title>
        <authorList>
            <person name="Hosoyama A."/>
            <person name="Uohara A."/>
            <person name="Ohji S."/>
            <person name="Ichikawa N."/>
        </authorList>
    </citation>
    <scope>NUCLEOTIDE SEQUENCE [LARGE SCALE GENOMIC DNA]</scope>
    <source>
        <strain evidence="5 6">NBRC 104589</strain>
    </source>
</reference>
<dbReference type="InterPro" id="IPR004193">
    <property type="entry name" value="Glyco_hydro_13_N"/>
</dbReference>
<dbReference type="InterPro" id="IPR013783">
    <property type="entry name" value="Ig-like_fold"/>
</dbReference>
<dbReference type="InterPro" id="IPR011837">
    <property type="entry name" value="Glycogen_debranch_GlgX"/>
</dbReference>
<dbReference type="InterPro" id="IPR014756">
    <property type="entry name" value="Ig_E-set"/>
</dbReference>
<dbReference type="AlphaFoldDB" id="A0A511QDP6"/>
<proteinExistence type="inferred from homology"/>
<dbReference type="SMART" id="SM00642">
    <property type="entry name" value="Aamy"/>
    <property type="match status" value="1"/>
</dbReference>
<dbReference type="Gene3D" id="3.20.20.80">
    <property type="entry name" value="Glycosidases"/>
    <property type="match status" value="1"/>
</dbReference>
<dbReference type="Gene3D" id="2.60.40.10">
    <property type="entry name" value="Immunoglobulins"/>
    <property type="match status" value="1"/>
</dbReference>
<keyword evidence="3" id="KW-0326">Glycosidase</keyword>
<dbReference type="EMBL" id="BJXJ01000011">
    <property type="protein sequence ID" value="GEM75287.1"/>
    <property type="molecule type" value="Genomic_DNA"/>
</dbReference>
<feature type="domain" description="Glycosyl hydrolase family 13 catalytic" evidence="4">
    <location>
        <begin position="145"/>
        <end position="539"/>
    </location>
</feature>
<dbReference type="CDD" id="cd11326">
    <property type="entry name" value="AmyAc_Glg_debranch"/>
    <property type="match status" value="1"/>
</dbReference>
<organism evidence="5 6">
    <name type="scientific">Vibrio sagamiensis NBRC 104589</name>
    <dbReference type="NCBI Taxonomy" id="1219064"/>
    <lineage>
        <taxon>Bacteria</taxon>
        <taxon>Pseudomonadati</taxon>
        <taxon>Pseudomonadota</taxon>
        <taxon>Gammaproteobacteria</taxon>
        <taxon>Vibrionales</taxon>
        <taxon>Vibrionaceae</taxon>
        <taxon>Vibrio</taxon>
    </lineage>
</organism>
<dbReference type="Proteomes" id="UP000321922">
    <property type="component" value="Unassembled WGS sequence"/>
</dbReference>
<comment type="similarity">
    <text evidence="1">Belongs to the glycosyl hydrolase 13 family.</text>
</comment>
<dbReference type="InterPro" id="IPR006047">
    <property type="entry name" value="GH13_cat_dom"/>
</dbReference>
<evidence type="ECO:0000256" key="1">
    <source>
        <dbReference type="ARBA" id="ARBA00008061"/>
    </source>
</evidence>
<sequence>MTLSHSRPYPLGATLTDDGCNFAIHAPNCNEIKLAIFNDKGDFVLYDLPSDSAGIRHTFIPDIKAGQRYNFIVSDKEQTFMISDPYAKSLDKALFYEPPFSPEKSFDLAKCVVIDDNFDWQNTTHPRISIEEMVLFEVHVKGSTQQHPQINVSHRGHYLGLVSQEMLNFYKAQNINTLQLLPVAACMHEPHLLKMKKVNYWGYNPYLFMAPDPRYAQYDAVSELKTTIRELHRNGIEVVLDVVYNHTAEGGSGPTNFNLKILDPHYYLKHGDNFTNFTGCGNTIDLSYQPSLNLVMDTLRYWVTEFKIDGFRFDLAATLGRQGQDFNQKAAFFAAVAQDPILRGTKLIAEPWDIGPNGYQVGNFPIGWNECNDKLRDVTRSFWRGDQGYLKDFATRLMGSRDIYSAANWPHKLTVNYITYHDGFTLQDLVSYQHKHNEANGEENRDGHGDNRSCNYGVEGPTTDTNIISIREKQKRNLLASLLFAFGIPHILLADVLSHSQGGNNNAYCQDNKTSWLDWNTSIDKQSFRIWLSQMVAQRQQYMVPFIRAFSGKNRNQNRIFWRSLDGRLMRHEDWNRVNSVSLHLGIAQNGQEMLYLINQSKKSVRFTLPTDRNQKWQILCDTKLSRICLIDAEGDIMVSPTSIIILHYQV</sequence>
<dbReference type="Gene3D" id="2.60.40.1180">
    <property type="entry name" value="Golgi alpha-mannosidase II"/>
    <property type="match status" value="1"/>
</dbReference>
<dbReference type="SUPFAM" id="SSF51445">
    <property type="entry name" value="(Trans)glycosidases"/>
    <property type="match status" value="1"/>
</dbReference>
<dbReference type="GO" id="GO:0005980">
    <property type="term" value="P:glycogen catabolic process"/>
    <property type="evidence" value="ECO:0007669"/>
    <property type="project" value="InterPro"/>
</dbReference>
<dbReference type="InterPro" id="IPR017853">
    <property type="entry name" value="GH"/>
</dbReference>
<dbReference type="InterPro" id="IPR013780">
    <property type="entry name" value="Glyco_hydro_b"/>
</dbReference>
<evidence type="ECO:0000313" key="6">
    <source>
        <dbReference type="Proteomes" id="UP000321922"/>
    </source>
</evidence>
<evidence type="ECO:0000256" key="3">
    <source>
        <dbReference type="ARBA" id="ARBA00023295"/>
    </source>
</evidence>
<dbReference type="RefSeq" id="WP_039980548.1">
    <property type="nucleotide sequence ID" value="NZ_BAOJ01000035.1"/>
</dbReference>
<dbReference type="OrthoDB" id="3236218at2"/>
<dbReference type="SUPFAM" id="SSF51011">
    <property type="entry name" value="Glycosyl hydrolase domain"/>
    <property type="match status" value="1"/>
</dbReference>
<dbReference type="GO" id="GO:0004135">
    <property type="term" value="F:amylo-alpha-1,6-glucosidase activity"/>
    <property type="evidence" value="ECO:0007669"/>
    <property type="project" value="InterPro"/>
</dbReference>
<comment type="caution">
    <text evidence="5">The sequence shown here is derived from an EMBL/GenBank/DDBJ whole genome shotgun (WGS) entry which is preliminary data.</text>
</comment>
<keyword evidence="2" id="KW-0378">Hydrolase</keyword>
<dbReference type="PANTHER" id="PTHR43002">
    <property type="entry name" value="GLYCOGEN DEBRANCHING ENZYME"/>
    <property type="match status" value="1"/>
</dbReference>
<dbReference type="SUPFAM" id="SSF81296">
    <property type="entry name" value="E set domains"/>
    <property type="match status" value="1"/>
</dbReference>
<evidence type="ECO:0000313" key="5">
    <source>
        <dbReference type="EMBL" id="GEM75287.1"/>
    </source>
</evidence>
<dbReference type="InterPro" id="IPR044505">
    <property type="entry name" value="GlgX_Isoamylase_N_E_set"/>
</dbReference>
<protein>
    <submittedName>
        <fullName evidence="5">Glycogen operon protein GlgX homolog</fullName>
    </submittedName>
</protein>
<gene>
    <name evidence="5" type="ORF">VSA01S_13990</name>
</gene>
<evidence type="ECO:0000259" key="4">
    <source>
        <dbReference type="SMART" id="SM00642"/>
    </source>
</evidence>
<keyword evidence="6" id="KW-1185">Reference proteome</keyword>
<accession>A0A511QDP6</accession>